<proteinExistence type="predicted"/>
<gene>
    <name evidence="2" type="ORF">GCM10010357_66350</name>
</gene>
<name>A0ABP3J026_9ACTN</name>
<feature type="domain" description="DUF397" evidence="1">
    <location>
        <begin position="11"/>
        <end position="60"/>
    </location>
</feature>
<dbReference type="Proteomes" id="UP001500879">
    <property type="component" value="Unassembled WGS sequence"/>
</dbReference>
<dbReference type="Pfam" id="PF04149">
    <property type="entry name" value="DUF397"/>
    <property type="match status" value="1"/>
</dbReference>
<protein>
    <recommendedName>
        <fullName evidence="1">DUF397 domain-containing protein</fullName>
    </recommendedName>
</protein>
<accession>A0ABP3J026</accession>
<dbReference type="RefSeq" id="WP_344032336.1">
    <property type="nucleotide sequence ID" value="NZ_BAAABX010000084.1"/>
</dbReference>
<dbReference type="EMBL" id="BAAABX010000084">
    <property type="protein sequence ID" value="GAA0435617.1"/>
    <property type="molecule type" value="Genomic_DNA"/>
</dbReference>
<evidence type="ECO:0000259" key="1">
    <source>
        <dbReference type="Pfam" id="PF04149"/>
    </source>
</evidence>
<evidence type="ECO:0000313" key="3">
    <source>
        <dbReference type="Proteomes" id="UP001500879"/>
    </source>
</evidence>
<evidence type="ECO:0000313" key="2">
    <source>
        <dbReference type="EMBL" id="GAA0435617.1"/>
    </source>
</evidence>
<sequence>MGSETMFARIAWQKSSYSGGGDENSCVEVRGFCDGIAIRESDAPDVVITTNRSGLRALTKIIRSGAVDQPS</sequence>
<keyword evidence="3" id="KW-1185">Reference proteome</keyword>
<comment type="caution">
    <text evidence="2">The sequence shown here is derived from an EMBL/GenBank/DDBJ whole genome shotgun (WGS) entry which is preliminary data.</text>
</comment>
<reference evidence="3" key="1">
    <citation type="journal article" date="2019" name="Int. J. Syst. Evol. Microbiol.">
        <title>The Global Catalogue of Microorganisms (GCM) 10K type strain sequencing project: providing services to taxonomists for standard genome sequencing and annotation.</title>
        <authorList>
            <consortium name="The Broad Institute Genomics Platform"/>
            <consortium name="The Broad Institute Genome Sequencing Center for Infectious Disease"/>
            <person name="Wu L."/>
            <person name="Ma J."/>
        </authorList>
    </citation>
    <scope>NUCLEOTIDE SEQUENCE [LARGE SCALE GENOMIC DNA]</scope>
    <source>
        <strain evidence="3">JCM 4788</strain>
    </source>
</reference>
<dbReference type="InterPro" id="IPR007278">
    <property type="entry name" value="DUF397"/>
</dbReference>
<organism evidence="2 3">
    <name type="scientific">Streptomyces luteireticuli</name>
    <dbReference type="NCBI Taxonomy" id="173858"/>
    <lineage>
        <taxon>Bacteria</taxon>
        <taxon>Bacillati</taxon>
        <taxon>Actinomycetota</taxon>
        <taxon>Actinomycetes</taxon>
        <taxon>Kitasatosporales</taxon>
        <taxon>Streptomycetaceae</taxon>
        <taxon>Streptomyces</taxon>
    </lineage>
</organism>